<dbReference type="EMBL" id="FLYE01000007">
    <property type="protein sequence ID" value="SCA55973.1"/>
    <property type="molecule type" value="Genomic_DNA"/>
</dbReference>
<feature type="transmembrane region" description="Helical" evidence="7">
    <location>
        <begin position="313"/>
        <end position="336"/>
    </location>
</feature>
<dbReference type="GO" id="GO:0006813">
    <property type="term" value="P:potassium ion transport"/>
    <property type="evidence" value="ECO:0007669"/>
    <property type="project" value="InterPro"/>
</dbReference>
<feature type="transmembrane region" description="Helical" evidence="7">
    <location>
        <begin position="93"/>
        <end position="113"/>
    </location>
</feature>
<keyword evidence="10" id="KW-1185">Reference proteome</keyword>
<dbReference type="OrthoDB" id="9781411at2"/>
<evidence type="ECO:0000259" key="8">
    <source>
        <dbReference type="PROSITE" id="PS51201"/>
    </source>
</evidence>
<keyword evidence="3" id="KW-0813">Transport</keyword>
<accession>A0A1C3RFA4</accession>
<organism evidence="9 10">
    <name type="scientific">Candidatus Terasakiella magnetica</name>
    <dbReference type="NCBI Taxonomy" id="1867952"/>
    <lineage>
        <taxon>Bacteria</taxon>
        <taxon>Pseudomonadati</taxon>
        <taxon>Pseudomonadota</taxon>
        <taxon>Alphaproteobacteria</taxon>
        <taxon>Rhodospirillales</taxon>
        <taxon>Terasakiellaceae</taxon>
        <taxon>Terasakiella</taxon>
    </lineage>
</organism>
<dbReference type="PROSITE" id="PS51201">
    <property type="entry name" value="RCK_N"/>
    <property type="match status" value="1"/>
</dbReference>
<feature type="transmembrane region" description="Helical" evidence="7">
    <location>
        <begin position="150"/>
        <end position="172"/>
    </location>
</feature>
<feature type="transmembrane region" description="Helical" evidence="7">
    <location>
        <begin position="54"/>
        <end position="72"/>
    </location>
</feature>
<dbReference type="AlphaFoldDB" id="A0A1C3RFA4"/>
<keyword evidence="6 7" id="KW-0472">Membrane</keyword>
<dbReference type="PANTHER" id="PTHR42751">
    <property type="entry name" value="SODIUM/HYDROGEN EXCHANGER FAMILY/TRKA DOMAIN PROTEIN"/>
    <property type="match status" value="1"/>
</dbReference>
<dbReference type="Pfam" id="PF02254">
    <property type="entry name" value="TrkA_N"/>
    <property type="match status" value="1"/>
</dbReference>
<dbReference type="Gene3D" id="1.20.1530.20">
    <property type="match status" value="1"/>
</dbReference>
<dbReference type="InterPro" id="IPR038770">
    <property type="entry name" value="Na+/solute_symporter_sf"/>
</dbReference>
<dbReference type="STRING" id="1867952.MTBPR1_150020"/>
<dbReference type="GO" id="GO:0016020">
    <property type="term" value="C:membrane"/>
    <property type="evidence" value="ECO:0007669"/>
    <property type="project" value="UniProtKB-SubCell"/>
</dbReference>
<evidence type="ECO:0000256" key="7">
    <source>
        <dbReference type="SAM" id="Phobius"/>
    </source>
</evidence>
<evidence type="ECO:0000256" key="2">
    <source>
        <dbReference type="ARBA" id="ARBA00005551"/>
    </source>
</evidence>
<evidence type="ECO:0000256" key="4">
    <source>
        <dbReference type="ARBA" id="ARBA00022692"/>
    </source>
</evidence>
<feature type="transmembrane region" description="Helical" evidence="7">
    <location>
        <begin position="283"/>
        <end position="301"/>
    </location>
</feature>
<dbReference type="Gene3D" id="3.40.50.720">
    <property type="entry name" value="NAD(P)-binding Rossmann-like Domain"/>
    <property type="match status" value="1"/>
</dbReference>
<feature type="transmembrane region" description="Helical" evidence="7">
    <location>
        <begin position="260"/>
        <end position="277"/>
    </location>
</feature>
<dbReference type="GO" id="GO:1902600">
    <property type="term" value="P:proton transmembrane transport"/>
    <property type="evidence" value="ECO:0007669"/>
    <property type="project" value="InterPro"/>
</dbReference>
<evidence type="ECO:0000313" key="9">
    <source>
        <dbReference type="EMBL" id="SCA55973.1"/>
    </source>
</evidence>
<dbReference type="InterPro" id="IPR036291">
    <property type="entry name" value="NAD(P)-bd_dom_sf"/>
</dbReference>
<comment type="subcellular location">
    <subcellularLocation>
        <location evidence="1">Membrane</location>
        <topology evidence="1">Multi-pass membrane protein</topology>
    </subcellularLocation>
</comment>
<comment type="similarity">
    <text evidence="2">Belongs to the monovalent cation:proton antiporter 2 (CPA2) transporter (TC 2.A.37) family.</text>
</comment>
<dbReference type="InterPro" id="IPR003148">
    <property type="entry name" value="RCK_N"/>
</dbReference>
<feature type="transmembrane region" description="Helical" evidence="7">
    <location>
        <begin position="119"/>
        <end position="138"/>
    </location>
</feature>
<protein>
    <submittedName>
        <fullName evidence="9">Transporter, CPA2 family</fullName>
    </submittedName>
</protein>
<feature type="transmembrane region" description="Helical" evidence="7">
    <location>
        <begin position="31"/>
        <end position="48"/>
    </location>
</feature>
<reference evidence="9 10" key="1">
    <citation type="submission" date="2016-07" db="EMBL/GenBank/DDBJ databases">
        <authorList>
            <person name="Lefevre C.T."/>
        </authorList>
    </citation>
    <scope>NUCLEOTIDE SEQUENCE [LARGE SCALE GENOMIC DNA]</scope>
    <source>
        <strain evidence="9">PR1</strain>
    </source>
</reference>
<evidence type="ECO:0000256" key="3">
    <source>
        <dbReference type="ARBA" id="ARBA00022448"/>
    </source>
</evidence>
<evidence type="ECO:0000256" key="6">
    <source>
        <dbReference type="ARBA" id="ARBA00023136"/>
    </source>
</evidence>
<evidence type="ECO:0000256" key="1">
    <source>
        <dbReference type="ARBA" id="ARBA00004141"/>
    </source>
</evidence>
<sequence>MDSLLSAIDYQDPAWIAIAFIFGLMFQQFKLPPMVGFLLAGFMLHLLGVQQDSFLTEIADLGVTLLLFTIGLKLDLKSLLKPEIWATTLSHMGISVLVGIVFILGLGGVGISIFSGIDLATTAILAFALSFSSTVFAVKTLEDRGALSSRYGQIAIGVLVMQDIAAVTFLALSTGKVPSIWALSLFLLIPGRHILAKALELSGHKELLTIFGFSMALGGAAVFELVGMKGDLGALVIGILLGTSKKSNELAHTLLGFKDVFLVCFFLTIGLTGLPTFETFGAAALLLLLIPLKVFLFYLLFTRFRLRARGSTLATLSLANYSEFGLIVTAIAISSGMLESQWLTVVALALSASFVIASPFSYLADKFYTRYRHILKSFETKSRLKGDENINIAQNSILIFGMGRVGRAAYDEMKETSADNILGIDQDPIEVERLTKTGRSIIYGDATNPEFWSRIDHGHPCVELILLAMPNSSSNIMAAKQLRAKNYQGPIVAITKYEDEYSELEAAGVNETYNIYAEAGSGAASKMQSLFRPD</sequence>
<dbReference type="RefSeq" id="WP_069186665.1">
    <property type="nucleotide sequence ID" value="NZ_FLYE01000007.1"/>
</dbReference>
<keyword evidence="4 7" id="KW-0812">Transmembrane</keyword>
<keyword evidence="5 7" id="KW-1133">Transmembrane helix</keyword>
<feature type="transmembrane region" description="Helical" evidence="7">
    <location>
        <begin position="342"/>
        <end position="364"/>
    </location>
</feature>
<evidence type="ECO:0000313" key="10">
    <source>
        <dbReference type="Proteomes" id="UP000231658"/>
    </source>
</evidence>
<gene>
    <name evidence="9" type="ORF">MTBPR1_150020</name>
</gene>
<dbReference type="Proteomes" id="UP000231658">
    <property type="component" value="Unassembled WGS sequence"/>
</dbReference>
<evidence type="ECO:0000256" key="5">
    <source>
        <dbReference type="ARBA" id="ARBA00022989"/>
    </source>
</evidence>
<feature type="domain" description="RCK N-terminal" evidence="8">
    <location>
        <begin position="394"/>
        <end position="514"/>
    </location>
</feature>
<dbReference type="InterPro" id="IPR006153">
    <property type="entry name" value="Cation/H_exchanger_TM"/>
</dbReference>
<dbReference type="Pfam" id="PF00999">
    <property type="entry name" value="Na_H_Exchanger"/>
    <property type="match status" value="1"/>
</dbReference>
<feature type="transmembrane region" description="Helical" evidence="7">
    <location>
        <begin position="178"/>
        <end position="195"/>
    </location>
</feature>
<proteinExistence type="inferred from homology"/>
<dbReference type="GO" id="GO:0015297">
    <property type="term" value="F:antiporter activity"/>
    <property type="evidence" value="ECO:0007669"/>
    <property type="project" value="InterPro"/>
</dbReference>
<name>A0A1C3RFA4_9PROT</name>
<dbReference type="PANTHER" id="PTHR42751:SF1">
    <property type="entry name" value="CATION_PROTON ANTIPORTER YBAL-RELATED"/>
    <property type="match status" value="1"/>
</dbReference>
<dbReference type="SUPFAM" id="SSF51735">
    <property type="entry name" value="NAD(P)-binding Rossmann-fold domains"/>
    <property type="match status" value="1"/>
</dbReference>